<feature type="compositionally biased region" description="Polar residues" evidence="1">
    <location>
        <begin position="68"/>
        <end position="80"/>
    </location>
</feature>
<feature type="region of interest" description="Disordered" evidence="1">
    <location>
        <begin position="56"/>
        <end position="80"/>
    </location>
</feature>
<name>A0A0E9X7B9_ANGAN</name>
<evidence type="ECO:0000256" key="1">
    <source>
        <dbReference type="SAM" id="MobiDB-lite"/>
    </source>
</evidence>
<sequence length="80" mass="9087">MNKIKIKRWTKIPTSKHMQIFYKEVHGCTTGKRYWTAVTGLPSSTATQQDDITVCSSGASNRMDPKQTENAVQIQRKSSR</sequence>
<protein>
    <submittedName>
        <fullName evidence="2">Uncharacterized protein</fullName>
    </submittedName>
</protein>
<dbReference type="EMBL" id="GBXM01010241">
    <property type="protein sequence ID" value="JAH98336.1"/>
    <property type="molecule type" value="Transcribed_RNA"/>
</dbReference>
<dbReference type="AlphaFoldDB" id="A0A0E9X7B9"/>
<reference evidence="2" key="2">
    <citation type="journal article" date="2015" name="Fish Shellfish Immunol.">
        <title>Early steps in the European eel (Anguilla anguilla)-Vibrio vulnificus interaction in the gills: Role of the RtxA13 toxin.</title>
        <authorList>
            <person name="Callol A."/>
            <person name="Pajuelo D."/>
            <person name="Ebbesson L."/>
            <person name="Teles M."/>
            <person name="MacKenzie S."/>
            <person name="Amaro C."/>
        </authorList>
    </citation>
    <scope>NUCLEOTIDE SEQUENCE</scope>
</reference>
<evidence type="ECO:0000313" key="2">
    <source>
        <dbReference type="EMBL" id="JAH98336.1"/>
    </source>
</evidence>
<accession>A0A0E9X7B9</accession>
<reference evidence="2" key="1">
    <citation type="submission" date="2014-11" db="EMBL/GenBank/DDBJ databases">
        <authorList>
            <person name="Amaro Gonzalez C."/>
        </authorList>
    </citation>
    <scope>NUCLEOTIDE SEQUENCE</scope>
</reference>
<organism evidence="2">
    <name type="scientific">Anguilla anguilla</name>
    <name type="common">European freshwater eel</name>
    <name type="synonym">Muraena anguilla</name>
    <dbReference type="NCBI Taxonomy" id="7936"/>
    <lineage>
        <taxon>Eukaryota</taxon>
        <taxon>Metazoa</taxon>
        <taxon>Chordata</taxon>
        <taxon>Craniata</taxon>
        <taxon>Vertebrata</taxon>
        <taxon>Euteleostomi</taxon>
        <taxon>Actinopterygii</taxon>
        <taxon>Neopterygii</taxon>
        <taxon>Teleostei</taxon>
        <taxon>Anguilliformes</taxon>
        <taxon>Anguillidae</taxon>
        <taxon>Anguilla</taxon>
    </lineage>
</organism>
<proteinExistence type="predicted"/>